<dbReference type="Pfam" id="PF11093">
    <property type="entry name" value="Mitochondr_Som1"/>
    <property type="match status" value="1"/>
</dbReference>
<dbReference type="Proteomes" id="UP000800094">
    <property type="component" value="Unassembled WGS sequence"/>
</dbReference>
<dbReference type="InterPro" id="IPR024645">
    <property type="entry name" value="Mitochondr_Som1"/>
</dbReference>
<proteinExistence type="predicted"/>
<dbReference type="GO" id="GO:0042720">
    <property type="term" value="C:mitochondrial inner membrane peptidase complex"/>
    <property type="evidence" value="ECO:0007669"/>
    <property type="project" value="InterPro"/>
</dbReference>
<name>A0A6A6IFV2_9PLEO</name>
<protein>
    <recommendedName>
        <fullName evidence="3">Mitochondrial export protein Som1</fullName>
    </recommendedName>
</protein>
<evidence type="ECO:0008006" key="3">
    <source>
        <dbReference type="Google" id="ProtNLM"/>
    </source>
</evidence>
<evidence type="ECO:0000313" key="1">
    <source>
        <dbReference type="EMBL" id="KAF2249455.1"/>
    </source>
</evidence>
<dbReference type="AlphaFoldDB" id="A0A6A6IFV2"/>
<dbReference type="OrthoDB" id="3983163at2759"/>
<accession>A0A6A6IFV2</accession>
<dbReference type="GeneID" id="54582401"/>
<reference evidence="1" key="1">
    <citation type="journal article" date="2020" name="Stud. Mycol.">
        <title>101 Dothideomycetes genomes: a test case for predicting lifestyles and emergence of pathogens.</title>
        <authorList>
            <person name="Haridas S."/>
            <person name="Albert R."/>
            <person name="Binder M."/>
            <person name="Bloem J."/>
            <person name="Labutti K."/>
            <person name="Salamov A."/>
            <person name="Andreopoulos B."/>
            <person name="Baker S."/>
            <person name="Barry K."/>
            <person name="Bills G."/>
            <person name="Bluhm B."/>
            <person name="Cannon C."/>
            <person name="Castanera R."/>
            <person name="Culley D."/>
            <person name="Daum C."/>
            <person name="Ezra D."/>
            <person name="Gonzalez J."/>
            <person name="Henrissat B."/>
            <person name="Kuo A."/>
            <person name="Liang C."/>
            <person name="Lipzen A."/>
            <person name="Lutzoni F."/>
            <person name="Magnuson J."/>
            <person name="Mondo S."/>
            <person name="Nolan M."/>
            <person name="Ohm R."/>
            <person name="Pangilinan J."/>
            <person name="Park H.-J."/>
            <person name="Ramirez L."/>
            <person name="Alfaro M."/>
            <person name="Sun H."/>
            <person name="Tritt A."/>
            <person name="Yoshinaga Y."/>
            <person name="Zwiers L.-H."/>
            <person name="Turgeon B."/>
            <person name="Goodwin S."/>
            <person name="Spatafora J."/>
            <person name="Crous P."/>
            <person name="Grigoriev I."/>
        </authorList>
    </citation>
    <scope>NUCLEOTIDE SEQUENCE</scope>
    <source>
        <strain evidence="1">CBS 122368</strain>
    </source>
</reference>
<organism evidence="1 2">
    <name type="scientific">Trematosphaeria pertusa</name>
    <dbReference type="NCBI Taxonomy" id="390896"/>
    <lineage>
        <taxon>Eukaryota</taxon>
        <taxon>Fungi</taxon>
        <taxon>Dikarya</taxon>
        <taxon>Ascomycota</taxon>
        <taxon>Pezizomycotina</taxon>
        <taxon>Dothideomycetes</taxon>
        <taxon>Pleosporomycetidae</taxon>
        <taxon>Pleosporales</taxon>
        <taxon>Massarineae</taxon>
        <taxon>Trematosphaeriaceae</taxon>
        <taxon>Trematosphaeria</taxon>
    </lineage>
</organism>
<sequence length="95" mass="10668">MAPPIPQVPLSALQHEINTLPSGKPRRPPVNLADCALKEMVQYKCNSERPKQKGLRPIIVCEPVVRLFRECANGLHVETTAWEDWRAGQEGKEKA</sequence>
<evidence type="ECO:0000313" key="2">
    <source>
        <dbReference type="Proteomes" id="UP000800094"/>
    </source>
</evidence>
<dbReference type="RefSeq" id="XP_033684459.1">
    <property type="nucleotide sequence ID" value="XM_033829071.1"/>
</dbReference>
<gene>
    <name evidence="1" type="ORF">BU26DRAFT_519514</name>
</gene>
<keyword evidence="2" id="KW-1185">Reference proteome</keyword>
<dbReference type="EMBL" id="ML987195">
    <property type="protein sequence ID" value="KAF2249455.1"/>
    <property type="molecule type" value="Genomic_DNA"/>
</dbReference>